<dbReference type="AlphaFoldDB" id="A0A2Z6B1Y8"/>
<keyword evidence="4" id="KW-0408">Iron</keyword>
<evidence type="ECO:0000256" key="2">
    <source>
        <dbReference type="ARBA" id="ARBA00022691"/>
    </source>
</evidence>
<dbReference type="PANTHER" id="PTHR43409:SF16">
    <property type="entry name" value="SLR0320 PROTEIN"/>
    <property type="match status" value="1"/>
</dbReference>
<gene>
    <name evidence="7" type="ORF">DFE_2769</name>
</gene>
<reference evidence="7 8" key="1">
    <citation type="journal article" date="2018" name="Sci. Adv.">
        <title>Multi-heme cytochromes provide a pathway for survival in energy-limited environments.</title>
        <authorList>
            <person name="Deng X."/>
            <person name="Dohmae N."/>
            <person name="Nealson K.H."/>
            <person name="Hashimoto K."/>
            <person name="Okamoto A."/>
        </authorList>
    </citation>
    <scope>NUCLEOTIDE SEQUENCE [LARGE SCALE GENOMIC DNA]</scope>
    <source>
        <strain evidence="7 8">IS5</strain>
    </source>
</reference>
<dbReference type="GO" id="GO:0051536">
    <property type="term" value="F:iron-sulfur cluster binding"/>
    <property type="evidence" value="ECO:0007669"/>
    <property type="project" value="UniProtKB-KW"/>
</dbReference>
<evidence type="ECO:0000259" key="6">
    <source>
        <dbReference type="PROSITE" id="PS51918"/>
    </source>
</evidence>
<dbReference type="SMART" id="SM00729">
    <property type="entry name" value="Elp3"/>
    <property type="match status" value="1"/>
</dbReference>
<sequence length="356" mass="39020">MTNNDTPRIGYPTTPRTDFRIAHPEPQKTVSRIHPVFLPFAGCPGRCAFCNQNAVTGAGARPLEDILSELEVDLANDLDRGVPPRELGFFGGTFTALPTPWPQRFLELAERYREQGLITRVRCSTRPDATAPALLDELKALGLDLVELGIQSFHGPALDASQRGYDPATARAGCDNVLASGLELGVQLMPGLPGQDLDGFETDIIKTATLPLSCVRLYPCVVLRNTPLAETWEQGGYTPWELDETVSALADALLALWTKDIPVIRMGLPPEPGLENDILAGPRHPALGQLARSLALQRFLTPHIKALGAAPKRLLAPSRYRSDLLGHKHAQLPHYEALGLPLERMEFHDRGWFELS</sequence>
<comment type="cofactor">
    <cofactor evidence="1">
        <name>[4Fe-4S] cluster</name>
        <dbReference type="ChEBI" id="CHEBI:49883"/>
    </cofactor>
</comment>
<dbReference type="SFLD" id="SFLDG01082">
    <property type="entry name" value="B12-binding_domain_containing"/>
    <property type="match status" value="1"/>
</dbReference>
<organism evidence="7 8">
    <name type="scientific">Desulfovibrio ferrophilus</name>
    <dbReference type="NCBI Taxonomy" id="241368"/>
    <lineage>
        <taxon>Bacteria</taxon>
        <taxon>Pseudomonadati</taxon>
        <taxon>Thermodesulfobacteriota</taxon>
        <taxon>Desulfovibrionia</taxon>
        <taxon>Desulfovibrionales</taxon>
        <taxon>Desulfovibrionaceae</taxon>
        <taxon>Desulfovibrio</taxon>
    </lineage>
</organism>
<dbReference type="GO" id="GO:0005829">
    <property type="term" value="C:cytosol"/>
    <property type="evidence" value="ECO:0007669"/>
    <property type="project" value="TreeGrafter"/>
</dbReference>
<evidence type="ECO:0000256" key="3">
    <source>
        <dbReference type="ARBA" id="ARBA00022723"/>
    </source>
</evidence>
<dbReference type="PROSITE" id="PS51918">
    <property type="entry name" value="RADICAL_SAM"/>
    <property type="match status" value="1"/>
</dbReference>
<proteinExistence type="predicted"/>
<name>A0A2Z6B1Y8_9BACT</name>
<evidence type="ECO:0000256" key="4">
    <source>
        <dbReference type="ARBA" id="ARBA00023004"/>
    </source>
</evidence>
<dbReference type="Proteomes" id="UP000269883">
    <property type="component" value="Chromosome"/>
</dbReference>
<keyword evidence="3" id="KW-0479">Metal-binding</keyword>
<dbReference type="SFLD" id="SFLDG01086">
    <property type="entry name" value="elongater_protein-like"/>
    <property type="match status" value="1"/>
</dbReference>
<evidence type="ECO:0000313" key="7">
    <source>
        <dbReference type="EMBL" id="BBD09495.1"/>
    </source>
</evidence>
<dbReference type="SFLD" id="SFLDS00029">
    <property type="entry name" value="Radical_SAM"/>
    <property type="match status" value="1"/>
</dbReference>
<dbReference type="GO" id="GO:0003824">
    <property type="term" value="F:catalytic activity"/>
    <property type="evidence" value="ECO:0007669"/>
    <property type="project" value="InterPro"/>
</dbReference>
<feature type="domain" description="Radical SAM core" evidence="6">
    <location>
        <begin position="23"/>
        <end position="265"/>
    </location>
</feature>
<dbReference type="Pfam" id="PF16199">
    <property type="entry name" value="Radical_SAM_C"/>
    <property type="match status" value="1"/>
</dbReference>
<dbReference type="RefSeq" id="WP_126380490.1">
    <property type="nucleotide sequence ID" value="NZ_AP017378.1"/>
</dbReference>
<dbReference type="InterPro" id="IPR006638">
    <property type="entry name" value="Elp3/MiaA/NifB-like_rSAM"/>
</dbReference>
<dbReference type="OrthoDB" id="9815044at2"/>
<evidence type="ECO:0000313" key="8">
    <source>
        <dbReference type="Proteomes" id="UP000269883"/>
    </source>
</evidence>
<dbReference type="Gene3D" id="3.80.30.20">
    <property type="entry name" value="tm_1862 like domain"/>
    <property type="match status" value="1"/>
</dbReference>
<dbReference type="InterPro" id="IPR058240">
    <property type="entry name" value="rSAM_sf"/>
</dbReference>
<dbReference type="InterPro" id="IPR007197">
    <property type="entry name" value="rSAM"/>
</dbReference>
<dbReference type="EMBL" id="AP017378">
    <property type="protein sequence ID" value="BBD09495.1"/>
    <property type="molecule type" value="Genomic_DNA"/>
</dbReference>
<keyword evidence="8" id="KW-1185">Reference proteome</keyword>
<keyword evidence="2" id="KW-0949">S-adenosyl-L-methionine</keyword>
<dbReference type="PANTHER" id="PTHR43409">
    <property type="entry name" value="ANAEROBIC MAGNESIUM-PROTOPORPHYRIN IX MONOMETHYL ESTER CYCLASE-RELATED"/>
    <property type="match status" value="1"/>
</dbReference>
<dbReference type="Pfam" id="PF04055">
    <property type="entry name" value="Radical_SAM"/>
    <property type="match status" value="1"/>
</dbReference>
<dbReference type="InterPro" id="IPR032432">
    <property type="entry name" value="Radical_SAM_C"/>
</dbReference>
<dbReference type="InterPro" id="IPR023404">
    <property type="entry name" value="rSAM_horseshoe"/>
</dbReference>
<keyword evidence="5" id="KW-0411">Iron-sulfur</keyword>
<evidence type="ECO:0000256" key="5">
    <source>
        <dbReference type="ARBA" id="ARBA00023014"/>
    </source>
</evidence>
<dbReference type="InterPro" id="IPR051198">
    <property type="entry name" value="BchE-like"/>
</dbReference>
<dbReference type="SUPFAM" id="SSF102114">
    <property type="entry name" value="Radical SAM enzymes"/>
    <property type="match status" value="1"/>
</dbReference>
<evidence type="ECO:0000256" key="1">
    <source>
        <dbReference type="ARBA" id="ARBA00001966"/>
    </source>
</evidence>
<protein>
    <submittedName>
        <fullName evidence="7">Radical SAM domain protein</fullName>
    </submittedName>
</protein>
<dbReference type="CDD" id="cd01335">
    <property type="entry name" value="Radical_SAM"/>
    <property type="match status" value="1"/>
</dbReference>
<dbReference type="GO" id="GO:0046872">
    <property type="term" value="F:metal ion binding"/>
    <property type="evidence" value="ECO:0007669"/>
    <property type="project" value="UniProtKB-KW"/>
</dbReference>
<accession>A0A2Z6B1Y8</accession>
<dbReference type="KEGG" id="dfl:DFE_2769"/>